<feature type="transmembrane region" description="Helical" evidence="1">
    <location>
        <begin position="34"/>
        <end position="51"/>
    </location>
</feature>
<accession>A0A1G8UFA2</accession>
<dbReference type="STRING" id="86666.SAMN04490247_2189"/>
<dbReference type="RefSeq" id="WP_093193907.1">
    <property type="nucleotide sequence ID" value="NZ_FNEV01000006.1"/>
</dbReference>
<evidence type="ECO:0000256" key="1">
    <source>
        <dbReference type="SAM" id="Phobius"/>
    </source>
</evidence>
<keyword evidence="1" id="KW-0472">Membrane</keyword>
<gene>
    <name evidence="2" type="ORF">SAMN04490247_2189</name>
</gene>
<proteinExistence type="predicted"/>
<keyword evidence="1" id="KW-0812">Transmembrane</keyword>
<evidence type="ECO:0000313" key="3">
    <source>
        <dbReference type="Proteomes" id="UP000199225"/>
    </source>
</evidence>
<sequence>MSESEDKQERQDTIAGLAALIVVLVFAFNDIPYAGAAVVIILFLNFLWSYLRRHERQDGSHKAAGKTFVAGSCIILVIVAVSFLLDPTVW</sequence>
<keyword evidence="1" id="KW-1133">Transmembrane helix</keyword>
<keyword evidence="3" id="KW-1185">Reference proteome</keyword>
<organism evidence="2 3">
    <name type="scientific">Salimicrobium halophilum</name>
    <dbReference type="NCBI Taxonomy" id="86666"/>
    <lineage>
        <taxon>Bacteria</taxon>
        <taxon>Bacillati</taxon>
        <taxon>Bacillota</taxon>
        <taxon>Bacilli</taxon>
        <taxon>Bacillales</taxon>
        <taxon>Bacillaceae</taxon>
        <taxon>Salimicrobium</taxon>
    </lineage>
</organism>
<name>A0A1G8UFA2_9BACI</name>
<feature type="transmembrane region" description="Helical" evidence="1">
    <location>
        <begin position="63"/>
        <end position="85"/>
    </location>
</feature>
<feature type="transmembrane region" description="Helical" evidence="1">
    <location>
        <begin position="12"/>
        <end position="28"/>
    </location>
</feature>
<reference evidence="3" key="1">
    <citation type="submission" date="2016-10" db="EMBL/GenBank/DDBJ databases">
        <authorList>
            <person name="Varghese N."/>
            <person name="Submissions S."/>
        </authorList>
    </citation>
    <scope>NUCLEOTIDE SEQUENCE [LARGE SCALE GENOMIC DNA]</scope>
    <source>
        <strain evidence="3">DSM 4771</strain>
    </source>
</reference>
<dbReference type="EMBL" id="FNEV01000006">
    <property type="protein sequence ID" value="SDJ51700.1"/>
    <property type="molecule type" value="Genomic_DNA"/>
</dbReference>
<protein>
    <submittedName>
        <fullName evidence="2">Uncharacterized protein</fullName>
    </submittedName>
</protein>
<dbReference type="AlphaFoldDB" id="A0A1G8UFA2"/>
<dbReference type="Proteomes" id="UP000199225">
    <property type="component" value="Unassembled WGS sequence"/>
</dbReference>
<evidence type="ECO:0000313" key="2">
    <source>
        <dbReference type="EMBL" id="SDJ51700.1"/>
    </source>
</evidence>